<dbReference type="OMA" id="WEILEHY"/>
<protein>
    <recommendedName>
        <fullName evidence="3">SUEL-type lectin domain-containing protein</fullName>
    </recommendedName>
</protein>
<proteinExistence type="predicted"/>
<dbReference type="GeneTree" id="ENSGT00990000203979"/>
<keyword evidence="5" id="KW-1185">Reference proteome</keyword>
<name>A0A3P9PM39_POERE</name>
<dbReference type="STRING" id="8081.ENSPREP00000022901"/>
<feature type="domain" description="SUEL-type lectin" evidence="3">
    <location>
        <begin position="46"/>
        <end position="124"/>
    </location>
</feature>
<dbReference type="PANTHER" id="PTHR46780">
    <property type="entry name" value="PROTEIN EVA-1"/>
    <property type="match status" value="1"/>
</dbReference>
<dbReference type="Pfam" id="PF02140">
    <property type="entry name" value="SUEL_Lectin"/>
    <property type="match status" value="1"/>
</dbReference>
<evidence type="ECO:0000259" key="3">
    <source>
        <dbReference type="PROSITE" id="PS50228"/>
    </source>
</evidence>
<dbReference type="Ensembl" id="ENSPRET00000023138.1">
    <property type="protein sequence ID" value="ENSPREP00000022901.1"/>
    <property type="gene ID" value="ENSPREG00000015463.1"/>
</dbReference>
<dbReference type="Gene3D" id="2.60.120.740">
    <property type="match status" value="1"/>
</dbReference>
<reference evidence="4" key="2">
    <citation type="submission" date="2025-08" db="UniProtKB">
        <authorList>
            <consortium name="Ensembl"/>
        </authorList>
    </citation>
    <scope>IDENTIFICATION</scope>
    <source>
        <strain evidence="4">Guanapo</strain>
    </source>
</reference>
<keyword evidence="2" id="KW-0677">Repeat</keyword>
<evidence type="ECO:0000313" key="5">
    <source>
        <dbReference type="Proteomes" id="UP000242638"/>
    </source>
</evidence>
<accession>A0A3P9PM39</accession>
<dbReference type="Bgee" id="ENSPREG00000015463">
    <property type="expression patterns" value="Expressed in head and 1 other cell type or tissue"/>
</dbReference>
<dbReference type="PROSITE" id="PS50228">
    <property type="entry name" value="SUEL_LECTIN"/>
    <property type="match status" value="1"/>
</dbReference>
<dbReference type="InterPro" id="IPR000922">
    <property type="entry name" value="Lectin_gal-bd_dom"/>
</dbReference>
<evidence type="ECO:0000256" key="1">
    <source>
        <dbReference type="ARBA" id="ARBA00022734"/>
    </source>
</evidence>
<evidence type="ECO:0000313" key="4">
    <source>
        <dbReference type="Ensembl" id="ENSPREP00000022901.1"/>
    </source>
</evidence>
<reference evidence="5" key="1">
    <citation type="submission" date="2013-11" db="EMBL/GenBank/DDBJ databases">
        <title>The genomic landscape of the Guanapo guppy.</title>
        <authorList>
            <person name="Kuenstner A."/>
            <person name="Dreyer C."/>
        </authorList>
    </citation>
    <scope>NUCLEOTIDE SEQUENCE</scope>
    <source>
        <strain evidence="5">Guanapo</strain>
    </source>
</reference>
<dbReference type="Proteomes" id="UP000242638">
    <property type="component" value="Unassembled WGS sequence"/>
</dbReference>
<dbReference type="GO" id="GO:0030246">
    <property type="term" value="F:carbohydrate binding"/>
    <property type="evidence" value="ECO:0007669"/>
    <property type="project" value="UniProtKB-KW"/>
</dbReference>
<dbReference type="AlphaFoldDB" id="A0A3P9PM39"/>
<reference evidence="4" key="3">
    <citation type="submission" date="2025-09" db="UniProtKB">
        <authorList>
            <consortium name="Ensembl"/>
        </authorList>
    </citation>
    <scope>IDENTIFICATION</scope>
    <source>
        <strain evidence="4">Guanapo</strain>
    </source>
</reference>
<keyword evidence="1" id="KW-0430">Lectin</keyword>
<evidence type="ECO:0000256" key="2">
    <source>
        <dbReference type="ARBA" id="ARBA00022737"/>
    </source>
</evidence>
<sequence length="126" mass="14293">INYLEYCTDISELRESEIENHWFYWEILEHYSREMPFKCFQSSLSDEGEVISVTSATYGRSDQNTCITGSLPSQITNVQCSNSSNKVAQSCNGKQNCSITAENSVFGDPCVGTYKYLEVEYSCECK</sequence>
<dbReference type="InterPro" id="IPR043159">
    <property type="entry name" value="Lectin_gal-bd_sf"/>
</dbReference>
<organism evidence="4 5">
    <name type="scientific">Poecilia reticulata</name>
    <name type="common">Guppy</name>
    <name type="synonym">Acanthophacelus reticulatus</name>
    <dbReference type="NCBI Taxonomy" id="8081"/>
    <lineage>
        <taxon>Eukaryota</taxon>
        <taxon>Metazoa</taxon>
        <taxon>Chordata</taxon>
        <taxon>Craniata</taxon>
        <taxon>Vertebrata</taxon>
        <taxon>Euteleostomi</taxon>
        <taxon>Actinopterygii</taxon>
        <taxon>Neopterygii</taxon>
        <taxon>Teleostei</taxon>
        <taxon>Neoteleostei</taxon>
        <taxon>Acanthomorphata</taxon>
        <taxon>Ovalentaria</taxon>
        <taxon>Atherinomorphae</taxon>
        <taxon>Cyprinodontiformes</taxon>
        <taxon>Poeciliidae</taxon>
        <taxon>Poeciliinae</taxon>
        <taxon>Poecilia</taxon>
    </lineage>
</organism>